<keyword evidence="1" id="KW-0732">Signal</keyword>
<keyword evidence="3" id="KW-1185">Reference proteome</keyword>
<feature type="chain" id="PRO_5040434804" description="Secreted protein" evidence="1">
    <location>
        <begin position="19"/>
        <end position="82"/>
    </location>
</feature>
<gene>
    <name evidence="2" type="ORF">DFH94DRAFT_747594</name>
</gene>
<dbReference type="AlphaFoldDB" id="A0A9P5MUP7"/>
<dbReference type="Proteomes" id="UP000759537">
    <property type="component" value="Unassembled WGS sequence"/>
</dbReference>
<protein>
    <recommendedName>
        <fullName evidence="4">Secreted protein</fullName>
    </recommendedName>
</protein>
<dbReference type="EMBL" id="WHVB01000010">
    <property type="protein sequence ID" value="KAF8479099.1"/>
    <property type="molecule type" value="Genomic_DNA"/>
</dbReference>
<evidence type="ECO:0000313" key="3">
    <source>
        <dbReference type="Proteomes" id="UP000759537"/>
    </source>
</evidence>
<reference evidence="2" key="2">
    <citation type="journal article" date="2020" name="Nat. Commun.">
        <title>Large-scale genome sequencing of mycorrhizal fungi provides insights into the early evolution of symbiotic traits.</title>
        <authorList>
            <person name="Miyauchi S."/>
            <person name="Kiss E."/>
            <person name="Kuo A."/>
            <person name="Drula E."/>
            <person name="Kohler A."/>
            <person name="Sanchez-Garcia M."/>
            <person name="Morin E."/>
            <person name="Andreopoulos B."/>
            <person name="Barry K.W."/>
            <person name="Bonito G."/>
            <person name="Buee M."/>
            <person name="Carver A."/>
            <person name="Chen C."/>
            <person name="Cichocki N."/>
            <person name="Clum A."/>
            <person name="Culley D."/>
            <person name="Crous P.W."/>
            <person name="Fauchery L."/>
            <person name="Girlanda M."/>
            <person name="Hayes R.D."/>
            <person name="Keri Z."/>
            <person name="LaButti K."/>
            <person name="Lipzen A."/>
            <person name="Lombard V."/>
            <person name="Magnuson J."/>
            <person name="Maillard F."/>
            <person name="Murat C."/>
            <person name="Nolan M."/>
            <person name="Ohm R.A."/>
            <person name="Pangilinan J."/>
            <person name="Pereira M.F."/>
            <person name="Perotto S."/>
            <person name="Peter M."/>
            <person name="Pfister S."/>
            <person name="Riley R."/>
            <person name="Sitrit Y."/>
            <person name="Stielow J.B."/>
            <person name="Szollosi G."/>
            <person name="Zifcakova L."/>
            <person name="Stursova M."/>
            <person name="Spatafora J.W."/>
            <person name="Tedersoo L."/>
            <person name="Vaario L.M."/>
            <person name="Yamada A."/>
            <person name="Yan M."/>
            <person name="Wang P."/>
            <person name="Xu J."/>
            <person name="Bruns T."/>
            <person name="Baldrian P."/>
            <person name="Vilgalys R."/>
            <person name="Dunand C."/>
            <person name="Henrissat B."/>
            <person name="Grigoriev I.V."/>
            <person name="Hibbett D."/>
            <person name="Nagy L.G."/>
            <person name="Martin F.M."/>
        </authorList>
    </citation>
    <scope>NUCLEOTIDE SEQUENCE</scope>
    <source>
        <strain evidence="2">Prilba</strain>
    </source>
</reference>
<accession>A0A9P5MUP7</accession>
<organism evidence="2 3">
    <name type="scientific">Russula ochroleuca</name>
    <dbReference type="NCBI Taxonomy" id="152965"/>
    <lineage>
        <taxon>Eukaryota</taxon>
        <taxon>Fungi</taxon>
        <taxon>Dikarya</taxon>
        <taxon>Basidiomycota</taxon>
        <taxon>Agaricomycotina</taxon>
        <taxon>Agaricomycetes</taxon>
        <taxon>Russulales</taxon>
        <taxon>Russulaceae</taxon>
        <taxon>Russula</taxon>
    </lineage>
</organism>
<evidence type="ECO:0000256" key="1">
    <source>
        <dbReference type="SAM" id="SignalP"/>
    </source>
</evidence>
<proteinExistence type="predicted"/>
<sequence>MADLVFLVVTSMMGASSGLSAKCCLRALHFGVMKLYPIWHRRSTTRIRTAAKTISGPLRLCLVHTVYPFFLFFWRKYGDSSE</sequence>
<evidence type="ECO:0000313" key="2">
    <source>
        <dbReference type="EMBL" id="KAF8479099.1"/>
    </source>
</evidence>
<evidence type="ECO:0008006" key="4">
    <source>
        <dbReference type="Google" id="ProtNLM"/>
    </source>
</evidence>
<name>A0A9P5MUP7_9AGAM</name>
<comment type="caution">
    <text evidence="2">The sequence shown here is derived from an EMBL/GenBank/DDBJ whole genome shotgun (WGS) entry which is preliminary data.</text>
</comment>
<reference evidence="2" key="1">
    <citation type="submission" date="2019-10" db="EMBL/GenBank/DDBJ databases">
        <authorList>
            <consortium name="DOE Joint Genome Institute"/>
            <person name="Kuo A."/>
            <person name="Miyauchi S."/>
            <person name="Kiss E."/>
            <person name="Drula E."/>
            <person name="Kohler A."/>
            <person name="Sanchez-Garcia M."/>
            <person name="Andreopoulos B."/>
            <person name="Barry K.W."/>
            <person name="Bonito G."/>
            <person name="Buee M."/>
            <person name="Carver A."/>
            <person name="Chen C."/>
            <person name="Cichocki N."/>
            <person name="Clum A."/>
            <person name="Culley D."/>
            <person name="Crous P.W."/>
            <person name="Fauchery L."/>
            <person name="Girlanda M."/>
            <person name="Hayes R."/>
            <person name="Keri Z."/>
            <person name="LaButti K."/>
            <person name="Lipzen A."/>
            <person name="Lombard V."/>
            <person name="Magnuson J."/>
            <person name="Maillard F."/>
            <person name="Morin E."/>
            <person name="Murat C."/>
            <person name="Nolan M."/>
            <person name="Ohm R."/>
            <person name="Pangilinan J."/>
            <person name="Pereira M."/>
            <person name="Perotto S."/>
            <person name="Peter M."/>
            <person name="Riley R."/>
            <person name="Sitrit Y."/>
            <person name="Stielow B."/>
            <person name="Szollosi G."/>
            <person name="Zifcakova L."/>
            <person name="Stursova M."/>
            <person name="Spatafora J.W."/>
            <person name="Tedersoo L."/>
            <person name="Vaario L.-M."/>
            <person name="Yamada A."/>
            <person name="Yan M."/>
            <person name="Wang P."/>
            <person name="Xu J."/>
            <person name="Bruns T."/>
            <person name="Baldrian P."/>
            <person name="Vilgalys R."/>
            <person name="Henrissat B."/>
            <person name="Grigoriev I.V."/>
            <person name="Hibbett D."/>
            <person name="Nagy L.G."/>
            <person name="Martin F.M."/>
        </authorList>
    </citation>
    <scope>NUCLEOTIDE SEQUENCE</scope>
    <source>
        <strain evidence="2">Prilba</strain>
    </source>
</reference>
<feature type="signal peptide" evidence="1">
    <location>
        <begin position="1"/>
        <end position="18"/>
    </location>
</feature>